<feature type="transmembrane region" description="Helical" evidence="7">
    <location>
        <begin position="30"/>
        <end position="51"/>
    </location>
</feature>
<evidence type="ECO:0000256" key="4">
    <source>
        <dbReference type="ARBA" id="ARBA00022989"/>
    </source>
</evidence>
<proteinExistence type="inferred from homology"/>
<evidence type="ECO:0000313" key="9">
    <source>
        <dbReference type="Proteomes" id="UP000283569"/>
    </source>
</evidence>
<evidence type="ECO:0000256" key="3">
    <source>
        <dbReference type="ARBA" id="ARBA00022692"/>
    </source>
</evidence>
<gene>
    <name evidence="8" type="ORF">BFJ72_g5947</name>
</gene>
<evidence type="ECO:0000256" key="5">
    <source>
        <dbReference type="ARBA" id="ARBA00023136"/>
    </source>
</evidence>
<comment type="subcellular location">
    <subcellularLocation>
        <location evidence="1">Membrane</location>
        <topology evidence="1">Multi-pass membrane protein</topology>
    </subcellularLocation>
</comment>
<keyword evidence="5 7" id="KW-0472">Membrane</keyword>
<evidence type="ECO:0000256" key="2">
    <source>
        <dbReference type="ARBA" id="ARBA00007262"/>
    </source>
</evidence>
<feature type="transmembrane region" description="Helical" evidence="7">
    <location>
        <begin position="96"/>
        <end position="117"/>
    </location>
</feature>
<dbReference type="InterPro" id="IPR038213">
    <property type="entry name" value="IFI6/IFI27-like_sf"/>
</dbReference>
<dbReference type="PANTHER" id="PTHR16932:SF18">
    <property type="entry name" value="INTERFERON, ALPHA-INDUCIBLE PROTEIN 27-LIKE 2"/>
    <property type="match status" value="1"/>
</dbReference>
<dbReference type="AlphaFoldDB" id="A0A420THP6"/>
<sequence length="154" mass="14959">MLPPVKSILLAEDEATNSTLQYVKENPGSIMAMGLGAGMVIAPGLVVAPAISAAGFTTEDVSAGLLAAGIQSGIGSVVAGSAFATLQSAGAGGFDLAVVNGVVQAAGVVVGGSGVAAKLKGQGNGDNDNGDQEETDGTHEGNDADEMVSQSKKT</sequence>
<keyword evidence="3 7" id="KW-0812">Transmembrane</keyword>
<feature type="region of interest" description="Disordered" evidence="6">
    <location>
        <begin position="119"/>
        <end position="154"/>
    </location>
</feature>
<comment type="caution">
    <text evidence="8">The sequence shown here is derived from an EMBL/GenBank/DDBJ whole genome shotgun (WGS) entry which is preliminary data.</text>
</comment>
<dbReference type="EMBL" id="MRDB01000017">
    <property type="protein sequence ID" value="RKL41052.1"/>
    <property type="molecule type" value="Genomic_DNA"/>
</dbReference>
<keyword evidence="4 7" id="KW-1133">Transmembrane helix</keyword>
<evidence type="ECO:0000256" key="7">
    <source>
        <dbReference type="SAM" id="Phobius"/>
    </source>
</evidence>
<comment type="similarity">
    <text evidence="2">Belongs to the IFI6/IFI27 family.</text>
</comment>
<evidence type="ECO:0000256" key="6">
    <source>
        <dbReference type="SAM" id="MobiDB-lite"/>
    </source>
</evidence>
<dbReference type="InterPro" id="IPR009311">
    <property type="entry name" value="IFI6/IFI27-like"/>
</dbReference>
<evidence type="ECO:0000256" key="1">
    <source>
        <dbReference type="ARBA" id="ARBA00004141"/>
    </source>
</evidence>
<organism evidence="8 9">
    <name type="scientific">Gibberella intermedia</name>
    <name type="common">Bulb rot disease fungus</name>
    <name type="synonym">Fusarium proliferatum</name>
    <dbReference type="NCBI Taxonomy" id="948311"/>
    <lineage>
        <taxon>Eukaryota</taxon>
        <taxon>Fungi</taxon>
        <taxon>Dikarya</taxon>
        <taxon>Ascomycota</taxon>
        <taxon>Pezizomycotina</taxon>
        <taxon>Sordariomycetes</taxon>
        <taxon>Hypocreomycetidae</taxon>
        <taxon>Hypocreales</taxon>
        <taxon>Nectriaceae</taxon>
        <taxon>Fusarium</taxon>
        <taxon>Fusarium fujikuroi species complex</taxon>
    </lineage>
</organism>
<dbReference type="GO" id="GO:0016020">
    <property type="term" value="C:membrane"/>
    <property type="evidence" value="ECO:0007669"/>
    <property type="project" value="UniProtKB-SubCell"/>
</dbReference>
<dbReference type="Proteomes" id="UP000283569">
    <property type="component" value="Unassembled WGS sequence"/>
</dbReference>
<name>A0A420THP6_GIBIN</name>
<protein>
    <submittedName>
        <fullName evidence="8">Uncharacterized protein</fullName>
    </submittedName>
</protein>
<accession>A0A420THP6</accession>
<evidence type="ECO:0000313" key="8">
    <source>
        <dbReference type="EMBL" id="RKL41052.1"/>
    </source>
</evidence>
<reference evidence="8 9" key="1">
    <citation type="journal article" date="2018" name="Sci. Rep.">
        <title>Characterisation of pathogen-specific regions and novel effector candidates in Fusarium oxysporum f. sp. cepae.</title>
        <authorList>
            <person name="Armitage A.D."/>
            <person name="Taylor A."/>
            <person name="Sobczyk M.K."/>
            <person name="Baxter L."/>
            <person name="Greenfield B.P."/>
            <person name="Bates H.J."/>
            <person name="Wilson F."/>
            <person name="Jackson A.C."/>
            <person name="Ott S."/>
            <person name="Harrison R.J."/>
            <person name="Clarkson J.P."/>
        </authorList>
    </citation>
    <scope>NUCLEOTIDE SEQUENCE [LARGE SCALE GENOMIC DNA]</scope>
    <source>
        <strain evidence="8 9">Fp_A8</strain>
    </source>
</reference>
<dbReference type="PANTHER" id="PTHR16932">
    <property type="entry name" value="INTERFERON ALPHA-INDUCIBLE PROTEIN 27"/>
    <property type="match status" value="1"/>
</dbReference>
<dbReference type="Gene3D" id="6.10.110.10">
    <property type="match status" value="1"/>
</dbReference>
<feature type="transmembrane region" description="Helical" evidence="7">
    <location>
        <begin position="63"/>
        <end position="84"/>
    </location>
</feature>
<dbReference type="Pfam" id="PF06140">
    <property type="entry name" value="Ifi-6-16"/>
    <property type="match status" value="1"/>
</dbReference>